<dbReference type="PANTHER" id="PTHR21600">
    <property type="entry name" value="MITOCHONDRIAL RNA PSEUDOURIDINE SYNTHASE"/>
    <property type="match status" value="1"/>
</dbReference>
<dbReference type="NCBIfam" id="NF008321">
    <property type="entry name" value="PRK11112.1"/>
    <property type="match status" value="1"/>
</dbReference>
<sequence>MTSIAANSENDIAAQSAETASQPITPDPITTQTLEILYQDEEIIAVNKPAGWFVHRSLLDPKVTDIVLQHLRNQVGRYLYPIHRLDRPTSGVLLFAFTEESARILSQSWQENSVTKRYLAIVRGYLTDSGEINEPLTVMKDKIADRYEGIKEAQEARSFYRGIDSVELPLSTGKYPTSRYSLVELRPETGRKHQLRRHMNHIAHPIVGDTTHGDLRHNRLFSEHYGVDRLLLHAYQLEIIHPTQKTTLIITAPLDNLWVTLLIALGWKNPITL</sequence>
<dbReference type="EMBL" id="QEWQ01000006">
    <property type="protein sequence ID" value="PWD80494.1"/>
    <property type="molecule type" value="Genomic_DNA"/>
</dbReference>
<dbReference type="PANTHER" id="PTHR21600:SF56">
    <property type="entry name" value="TRNA PSEUDOURIDINE SYNTHASE C"/>
    <property type="match status" value="1"/>
</dbReference>
<reference evidence="13" key="1">
    <citation type="submission" date="2018-05" db="EMBL/GenBank/DDBJ databases">
        <title>Ignatzschineria dubaiensis sp. nov., isolated from necrotic foot tissues of dromedaries (Camelus dromedarius) and associated maggots in Dubai, United Arab Emirates.</title>
        <authorList>
            <person name="Tsang C.C."/>
            <person name="Tang J.Y.M."/>
            <person name="Fong J.Y.H."/>
            <person name="Kinne J."/>
            <person name="Lee H.H."/>
            <person name="Joseph M."/>
            <person name="Jose S."/>
            <person name="Schuster R.K."/>
            <person name="Tang Y."/>
            <person name="Sivakumar S."/>
            <person name="Chen J.H.K."/>
            <person name="Teng J.L.L."/>
            <person name="Lau S.K.P."/>
            <person name="Wernery U."/>
            <person name="Woo P.C.Y."/>
        </authorList>
    </citation>
    <scope>NUCLEOTIDE SEQUENCE [LARGE SCALE GENOMIC DNA]</scope>
    <source>
        <strain evidence="13">KCTC 22644</strain>
    </source>
</reference>
<evidence type="ECO:0000256" key="1">
    <source>
        <dbReference type="ARBA" id="ARBA00022694"/>
    </source>
</evidence>
<evidence type="ECO:0000256" key="4">
    <source>
        <dbReference type="ARBA" id="ARBA00037670"/>
    </source>
</evidence>
<proteinExistence type="predicted"/>
<dbReference type="OrthoDB" id="9785808at2"/>
<dbReference type="GO" id="GO:0160149">
    <property type="term" value="F:tRNA pseudouridine(65) synthase activity"/>
    <property type="evidence" value="ECO:0007669"/>
    <property type="project" value="UniProtKB-EC"/>
</dbReference>
<dbReference type="Pfam" id="PF00849">
    <property type="entry name" value="PseudoU_synth_2"/>
    <property type="match status" value="1"/>
</dbReference>
<keyword evidence="2" id="KW-0413">Isomerase</keyword>
<dbReference type="RefSeq" id="WP_109189929.1">
    <property type="nucleotide sequence ID" value="NZ_BMYA01000004.1"/>
</dbReference>
<evidence type="ECO:0000256" key="7">
    <source>
        <dbReference type="ARBA" id="ARBA00041803"/>
    </source>
</evidence>
<dbReference type="EC" id="5.4.99.26" evidence="5"/>
<evidence type="ECO:0000256" key="3">
    <source>
        <dbReference type="ARBA" id="ARBA00036607"/>
    </source>
</evidence>
<dbReference type="InterPro" id="IPR020103">
    <property type="entry name" value="PsdUridine_synth_cat_dom_sf"/>
</dbReference>
<evidence type="ECO:0000256" key="5">
    <source>
        <dbReference type="ARBA" id="ARBA00038943"/>
    </source>
</evidence>
<dbReference type="InterPro" id="IPR050188">
    <property type="entry name" value="RluA_PseudoU_synthase"/>
</dbReference>
<dbReference type="GO" id="GO:0000455">
    <property type="term" value="P:enzyme-directed rRNA pseudouridine synthesis"/>
    <property type="evidence" value="ECO:0007669"/>
    <property type="project" value="TreeGrafter"/>
</dbReference>
<dbReference type="Proteomes" id="UP000245020">
    <property type="component" value="Unassembled WGS sequence"/>
</dbReference>
<dbReference type="GO" id="GO:0008033">
    <property type="term" value="P:tRNA processing"/>
    <property type="evidence" value="ECO:0007669"/>
    <property type="project" value="UniProtKB-KW"/>
</dbReference>
<feature type="compositionally biased region" description="Polar residues" evidence="10">
    <location>
        <begin position="1"/>
        <end position="10"/>
    </location>
</feature>
<dbReference type="PROSITE" id="PS01129">
    <property type="entry name" value="PSI_RLU"/>
    <property type="match status" value="1"/>
</dbReference>
<evidence type="ECO:0000259" key="11">
    <source>
        <dbReference type="Pfam" id="PF00849"/>
    </source>
</evidence>
<evidence type="ECO:0000256" key="2">
    <source>
        <dbReference type="ARBA" id="ARBA00023235"/>
    </source>
</evidence>
<dbReference type="Gene3D" id="3.30.2350.10">
    <property type="entry name" value="Pseudouridine synthase"/>
    <property type="match status" value="1"/>
</dbReference>
<comment type="catalytic activity">
    <reaction evidence="3">
        <text>uridine(65) in tRNA = pseudouridine(65) in tRNA</text>
        <dbReference type="Rhea" id="RHEA:42536"/>
        <dbReference type="Rhea" id="RHEA-COMP:10103"/>
        <dbReference type="Rhea" id="RHEA-COMP:10104"/>
        <dbReference type="ChEBI" id="CHEBI:65314"/>
        <dbReference type="ChEBI" id="CHEBI:65315"/>
        <dbReference type="EC" id="5.4.99.26"/>
    </reaction>
</comment>
<feature type="region of interest" description="Disordered" evidence="10">
    <location>
        <begin position="1"/>
        <end position="27"/>
    </location>
</feature>
<protein>
    <recommendedName>
        <fullName evidence="6">tRNA pseudouridine synthase C</fullName>
        <ecNumber evidence="5">5.4.99.26</ecNumber>
    </recommendedName>
    <alternativeName>
        <fullName evidence="8">tRNA pseudouridine(65) synthase</fullName>
    </alternativeName>
    <alternativeName>
        <fullName evidence="9">tRNA pseudouridylate synthase C</fullName>
    </alternativeName>
    <alternativeName>
        <fullName evidence="7">tRNA-uridine isomerase C</fullName>
    </alternativeName>
</protein>
<feature type="domain" description="Pseudouridine synthase RsuA/RluA-like" evidence="11">
    <location>
        <begin position="43"/>
        <end position="201"/>
    </location>
</feature>
<organism evidence="12 13">
    <name type="scientific">Ignatzschineria ureiclastica</name>
    <dbReference type="NCBI Taxonomy" id="472582"/>
    <lineage>
        <taxon>Bacteria</taxon>
        <taxon>Pseudomonadati</taxon>
        <taxon>Pseudomonadota</taxon>
        <taxon>Gammaproteobacteria</taxon>
        <taxon>Cardiobacteriales</taxon>
        <taxon>Ignatzschineriaceae</taxon>
        <taxon>Ignatzschineria</taxon>
    </lineage>
</organism>
<evidence type="ECO:0000256" key="6">
    <source>
        <dbReference type="ARBA" id="ARBA00040675"/>
    </source>
</evidence>
<evidence type="ECO:0000313" key="13">
    <source>
        <dbReference type="Proteomes" id="UP000245020"/>
    </source>
</evidence>
<keyword evidence="13" id="KW-1185">Reference proteome</keyword>
<gene>
    <name evidence="12" type="ORF">DC083_09320</name>
</gene>
<dbReference type="InterPro" id="IPR006224">
    <property type="entry name" value="PsdUridine_synth_RluA-like_CS"/>
</dbReference>
<dbReference type="SUPFAM" id="SSF55120">
    <property type="entry name" value="Pseudouridine synthase"/>
    <property type="match status" value="1"/>
</dbReference>
<dbReference type="AlphaFoldDB" id="A0A2U2ACV4"/>
<name>A0A2U2ACV4_9GAMM</name>
<evidence type="ECO:0000313" key="12">
    <source>
        <dbReference type="EMBL" id="PWD80494.1"/>
    </source>
</evidence>
<accession>A0A2U2ACV4</accession>
<comment type="function">
    <text evidence="4">Responsible for synthesis of pseudouridine from uracil-65 in transfer RNAs.</text>
</comment>
<evidence type="ECO:0000256" key="8">
    <source>
        <dbReference type="ARBA" id="ARBA00041975"/>
    </source>
</evidence>
<evidence type="ECO:0000256" key="10">
    <source>
        <dbReference type="SAM" id="MobiDB-lite"/>
    </source>
</evidence>
<keyword evidence="1" id="KW-0819">tRNA processing</keyword>
<comment type="caution">
    <text evidence="12">The sequence shown here is derived from an EMBL/GenBank/DDBJ whole genome shotgun (WGS) entry which is preliminary data.</text>
</comment>
<dbReference type="InterPro" id="IPR006145">
    <property type="entry name" value="PsdUridine_synth_RsuA/RluA"/>
</dbReference>
<evidence type="ECO:0000256" key="9">
    <source>
        <dbReference type="ARBA" id="ARBA00043049"/>
    </source>
</evidence>
<dbReference type="GO" id="GO:0003723">
    <property type="term" value="F:RNA binding"/>
    <property type="evidence" value="ECO:0007669"/>
    <property type="project" value="InterPro"/>
</dbReference>